<dbReference type="Pfam" id="PF13873">
    <property type="entry name" value="Myb_DNA-bind_5"/>
    <property type="match status" value="1"/>
</dbReference>
<evidence type="ECO:0000313" key="10">
    <source>
        <dbReference type="EMBL" id="JAB95778.1"/>
    </source>
</evidence>
<protein>
    <recommendedName>
        <fullName evidence="2">Regulatory protein zeste</fullName>
    </recommendedName>
</protein>
<accession>W8BFQ7</accession>
<dbReference type="InterPro" id="IPR028002">
    <property type="entry name" value="Myb_DNA-bind_5"/>
</dbReference>
<evidence type="ECO:0000256" key="6">
    <source>
        <dbReference type="ARBA" id="ARBA00025466"/>
    </source>
</evidence>
<evidence type="ECO:0000313" key="9">
    <source>
        <dbReference type="EMBL" id="CAD7002962.1"/>
    </source>
</evidence>
<keyword evidence="4" id="KW-0238">DNA-binding</keyword>
<dbReference type="EMBL" id="GAMC01010777">
    <property type="protein sequence ID" value="JAB95778.1"/>
    <property type="molecule type" value="mRNA"/>
</dbReference>
<evidence type="ECO:0000256" key="4">
    <source>
        <dbReference type="ARBA" id="ARBA00023125"/>
    </source>
</evidence>
<reference evidence="9" key="3">
    <citation type="submission" date="2020-11" db="EMBL/GenBank/DDBJ databases">
        <authorList>
            <person name="Whitehead M."/>
        </authorList>
    </citation>
    <scope>NUCLEOTIDE SEQUENCE</scope>
    <source>
        <strain evidence="9">EGII</strain>
    </source>
</reference>
<keyword evidence="11" id="KW-1185">Reference proteome</keyword>
<evidence type="ECO:0000256" key="3">
    <source>
        <dbReference type="ARBA" id="ARBA00023015"/>
    </source>
</evidence>
<evidence type="ECO:0000256" key="1">
    <source>
        <dbReference type="ARBA" id="ARBA00011764"/>
    </source>
</evidence>
<organism evidence="10">
    <name type="scientific">Ceratitis capitata</name>
    <name type="common">Mediterranean fruit fly</name>
    <name type="synonym">Tephritis capitata</name>
    <dbReference type="NCBI Taxonomy" id="7213"/>
    <lineage>
        <taxon>Eukaryota</taxon>
        <taxon>Metazoa</taxon>
        <taxon>Ecdysozoa</taxon>
        <taxon>Arthropoda</taxon>
        <taxon>Hexapoda</taxon>
        <taxon>Insecta</taxon>
        <taxon>Pterygota</taxon>
        <taxon>Neoptera</taxon>
        <taxon>Endopterygota</taxon>
        <taxon>Diptera</taxon>
        <taxon>Brachycera</taxon>
        <taxon>Muscomorpha</taxon>
        <taxon>Tephritoidea</taxon>
        <taxon>Tephritidae</taxon>
        <taxon>Ceratitis</taxon>
        <taxon>Ceratitis</taxon>
    </lineage>
</organism>
<feature type="region of interest" description="Disordered" evidence="7">
    <location>
        <begin position="134"/>
        <end position="170"/>
    </location>
</feature>
<dbReference type="GO" id="GO:0003677">
    <property type="term" value="F:DNA binding"/>
    <property type="evidence" value="ECO:0007669"/>
    <property type="project" value="UniProtKB-KW"/>
</dbReference>
<evidence type="ECO:0000313" key="11">
    <source>
        <dbReference type="Proteomes" id="UP000606786"/>
    </source>
</evidence>
<reference evidence="10" key="2">
    <citation type="journal article" date="2014" name="BMC Genomics">
        <title>A genomic perspective to assessing quality of mass-reared SIT flies used in Mediterranean fruit fly (Ceratitis capitata) eradication in California.</title>
        <authorList>
            <person name="Calla B."/>
            <person name="Hall B."/>
            <person name="Hou S."/>
            <person name="Geib S.M."/>
        </authorList>
    </citation>
    <scope>NUCLEOTIDE SEQUENCE</scope>
</reference>
<keyword evidence="3" id="KW-0805">Transcription regulation</keyword>
<dbReference type="AlphaFoldDB" id="W8BFQ7"/>
<evidence type="ECO:0000256" key="7">
    <source>
        <dbReference type="SAM" id="MobiDB-lite"/>
    </source>
</evidence>
<proteinExistence type="evidence at transcript level"/>
<comment type="subunit">
    <text evidence="1">Self-associates forming complexes of several hundred monomers.</text>
</comment>
<reference evidence="10" key="1">
    <citation type="submission" date="2013-07" db="EMBL/GenBank/DDBJ databases">
        <authorList>
            <person name="Geib S."/>
        </authorList>
    </citation>
    <scope>NUCLEOTIDE SEQUENCE</scope>
</reference>
<gene>
    <name evidence="9" type="ORF">CCAP1982_LOCUS11426</name>
</gene>
<evidence type="ECO:0000256" key="2">
    <source>
        <dbReference type="ARBA" id="ARBA00016807"/>
    </source>
</evidence>
<keyword evidence="5" id="KW-0804">Transcription</keyword>
<dbReference type="EMBL" id="CAJHJT010000034">
    <property type="protein sequence ID" value="CAD7002962.1"/>
    <property type="molecule type" value="Genomic_DNA"/>
</dbReference>
<dbReference type="Proteomes" id="UP000606786">
    <property type="component" value="Unassembled WGS sequence"/>
</dbReference>
<dbReference type="OrthoDB" id="6437871at2759"/>
<feature type="domain" description="Myb/SANT-like DNA-binding" evidence="8">
    <location>
        <begin position="16"/>
        <end position="81"/>
    </location>
</feature>
<evidence type="ECO:0000256" key="5">
    <source>
        <dbReference type="ARBA" id="ARBA00023163"/>
    </source>
</evidence>
<evidence type="ECO:0000259" key="8">
    <source>
        <dbReference type="Pfam" id="PF13873"/>
    </source>
</evidence>
<comment type="function">
    <text evidence="6">Involved in transvection phenomena (= synapsis-dependent gene expression), where the synaptic pairing of chromosomes carrying genes with which zeste interacts influences the expression of these genes. Zeste binds to DNA and stimulates transcription from a nearby promoter.</text>
</comment>
<name>W8BFQ7_CERCA</name>
<sequence>MEARTPKTTTTEQFQLMARAIQKFPDLARRLPCFGSARVLKNEKWKEITKKLNDIGPPERSPQEWKKVLCDLKLRTKKKIAENISAGYEVNILSESERALGKVLNVVETVKPKGETFGVPLVKAFPTVTVRTLPLTPPPLDDSSPSSSTRAASPAAEIPSVSHKRKADQQPSDYLLRRQLLHQIKYMKIAKSMVEVLDKQSLCLERLSASAEKQEMLMERQLELIEKQTIAMVRQANALEKMAEI</sequence>
<feature type="compositionally biased region" description="Low complexity" evidence="7">
    <location>
        <begin position="141"/>
        <end position="156"/>
    </location>
</feature>